<dbReference type="RefSeq" id="WP_161486669.1">
    <property type="nucleotide sequence ID" value="NZ_JBHSYQ010000003.1"/>
</dbReference>
<name>A0ABW2DK76_9BACT</name>
<dbReference type="EMBL" id="JBHSYQ010000003">
    <property type="protein sequence ID" value="MFC6997156.1"/>
    <property type="molecule type" value="Genomic_DNA"/>
</dbReference>
<gene>
    <name evidence="1" type="ORF">ACFQHR_05940</name>
</gene>
<protein>
    <submittedName>
        <fullName evidence="1">Uncharacterized protein</fullName>
    </submittedName>
</protein>
<evidence type="ECO:0000313" key="1">
    <source>
        <dbReference type="EMBL" id="MFC6997156.1"/>
    </source>
</evidence>
<accession>A0ABW2DK76</accession>
<dbReference type="Proteomes" id="UP001596405">
    <property type="component" value="Unassembled WGS sequence"/>
</dbReference>
<reference evidence="2" key="1">
    <citation type="journal article" date="2019" name="Int. J. Syst. Evol. Microbiol.">
        <title>The Global Catalogue of Microorganisms (GCM) 10K type strain sequencing project: providing services to taxonomists for standard genome sequencing and annotation.</title>
        <authorList>
            <consortium name="The Broad Institute Genomics Platform"/>
            <consortium name="The Broad Institute Genome Sequencing Center for Infectious Disease"/>
            <person name="Wu L."/>
            <person name="Ma J."/>
        </authorList>
    </citation>
    <scope>NUCLEOTIDE SEQUENCE [LARGE SCALE GENOMIC DNA]</scope>
    <source>
        <strain evidence="2">CGMCC 4.7393</strain>
    </source>
</reference>
<keyword evidence="2" id="KW-1185">Reference proteome</keyword>
<sequence length="50" mass="5679">MKRYLPLLGIFLLFFLVVSGFARAEKTQQSLTVHELFVSGSQFSDEPDNT</sequence>
<proteinExistence type="predicted"/>
<organism evidence="1 2">
    <name type="scientific">Rufibacter roseus</name>
    <dbReference type="NCBI Taxonomy" id="1567108"/>
    <lineage>
        <taxon>Bacteria</taxon>
        <taxon>Pseudomonadati</taxon>
        <taxon>Bacteroidota</taxon>
        <taxon>Cytophagia</taxon>
        <taxon>Cytophagales</taxon>
        <taxon>Hymenobacteraceae</taxon>
        <taxon>Rufibacter</taxon>
    </lineage>
</organism>
<comment type="caution">
    <text evidence="1">The sequence shown here is derived from an EMBL/GenBank/DDBJ whole genome shotgun (WGS) entry which is preliminary data.</text>
</comment>
<evidence type="ECO:0000313" key="2">
    <source>
        <dbReference type="Proteomes" id="UP001596405"/>
    </source>
</evidence>